<feature type="chain" id="PRO_5039279304" evidence="1">
    <location>
        <begin position="27"/>
        <end position="159"/>
    </location>
</feature>
<organism evidence="2">
    <name type="scientific">uncultured Rubrobacteraceae bacterium</name>
    <dbReference type="NCBI Taxonomy" id="349277"/>
    <lineage>
        <taxon>Bacteria</taxon>
        <taxon>Bacillati</taxon>
        <taxon>Actinomycetota</taxon>
        <taxon>Rubrobacteria</taxon>
        <taxon>Rubrobacterales</taxon>
        <taxon>Rubrobacteraceae</taxon>
        <taxon>environmental samples</taxon>
    </lineage>
</organism>
<protein>
    <submittedName>
        <fullName evidence="2">Uncharacterized protein</fullName>
    </submittedName>
</protein>
<evidence type="ECO:0000313" key="2">
    <source>
        <dbReference type="EMBL" id="CAA9441031.1"/>
    </source>
</evidence>
<accession>A0A6J4QG82</accession>
<dbReference type="InterPro" id="IPR036587">
    <property type="entry name" value="NucleaseA_inhib-like_sf"/>
</dbReference>
<name>A0A6J4QG82_9ACTN</name>
<dbReference type="Gene3D" id="3.40.1460.10">
    <property type="entry name" value="Nuclease A inhibitor-like"/>
    <property type="match status" value="1"/>
</dbReference>
<feature type="signal peptide" evidence="1">
    <location>
        <begin position="1"/>
        <end position="26"/>
    </location>
</feature>
<dbReference type="InterPro" id="IPR012489">
    <property type="entry name" value="NucleaseA_inhib-like"/>
</dbReference>
<proteinExistence type="predicted"/>
<gene>
    <name evidence="2" type="ORF">AVDCRST_MAG03-4051</name>
</gene>
<sequence length="159" mass="17543">MTGWKGVFIGSLTLLSGLLLAAAATAGDPETRLLKASEGLQMPGSEADSDWWYVSYPDEDELPSVEGFPDLTGCDSPEGGISRQDFDATLDRLGDVQPWMDEGQRRSARGFARLQRLFHRRYDELAVYRCETGTAEVPIYFVGRDEDGLSGLMTINIET</sequence>
<dbReference type="AlphaFoldDB" id="A0A6J4QG82"/>
<reference evidence="2" key="1">
    <citation type="submission" date="2020-02" db="EMBL/GenBank/DDBJ databases">
        <authorList>
            <person name="Meier V. D."/>
        </authorList>
    </citation>
    <scope>NUCLEOTIDE SEQUENCE</scope>
    <source>
        <strain evidence="2">AVDCRST_MAG03</strain>
    </source>
</reference>
<keyword evidence="1" id="KW-0732">Signal</keyword>
<dbReference type="SUPFAM" id="SSF82602">
    <property type="entry name" value="Nuclease A inhibitor (NuiA)"/>
    <property type="match status" value="1"/>
</dbReference>
<dbReference type="Pfam" id="PF07924">
    <property type="entry name" value="NuiA"/>
    <property type="match status" value="1"/>
</dbReference>
<dbReference type="EMBL" id="CADCUT010000236">
    <property type="protein sequence ID" value="CAA9441031.1"/>
    <property type="molecule type" value="Genomic_DNA"/>
</dbReference>
<evidence type="ECO:0000256" key="1">
    <source>
        <dbReference type="SAM" id="SignalP"/>
    </source>
</evidence>